<keyword evidence="10" id="KW-0276">Fatty acid metabolism</keyword>
<evidence type="ECO:0000256" key="29">
    <source>
        <dbReference type="ARBA" id="ARBA00048591"/>
    </source>
</evidence>
<dbReference type="PANTHER" id="PTHR43205">
    <property type="entry name" value="PROSTAGLANDIN REDUCTASE"/>
    <property type="match status" value="1"/>
</dbReference>
<comment type="catalytic activity">
    <reaction evidence="29">
        <text>20-hydroxy-leukotriene B4 + NADP(+) = 12-oxo-20-hydroxy-leukotriene B4 + NADPH + H(+)</text>
        <dbReference type="Rhea" id="RHEA:51208"/>
        <dbReference type="ChEBI" id="CHEBI:15378"/>
        <dbReference type="ChEBI" id="CHEBI:57460"/>
        <dbReference type="ChEBI" id="CHEBI:57783"/>
        <dbReference type="ChEBI" id="CHEBI:58349"/>
        <dbReference type="ChEBI" id="CHEBI:133346"/>
    </reaction>
    <physiologicalReaction direction="left-to-right" evidence="29">
        <dbReference type="Rhea" id="RHEA:51209"/>
    </physiologicalReaction>
</comment>
<dbReference type="GO" id="GO:0006693">
    <property type="term" value="P:prostaglandin metabolic process"/>
    <property type="evidence" value="ECO:0007669"/>
    <property type="project" value="UniProtKB-KW"/>
</dbReference>
<sequence length="335" mass="37291">MIKNKKFILSKHFHGEPEENNFSLIEELLPAIKDEEILCEALWYSVDPYMRIYTARYPVGITMIGLQVAKVIESKHNNYQVGDLVVGFFGWQTHTIVDISQPPPPGHLKPYKIPNFGDLPLSLALGVLGRPGNSAYFGFLEICQPKKGEVVVVSGAAGAVGSHVGQIARIKGCKVIGFAGSDEKVKWLIKDLGFDHAFNYKTYDIESALKEAAPEGIDCYFDNVGGEISSKVINHMNTHGRIAVCGSISSYNMDNEKPQASVIQPAIVGNQLKMEGFIVARWLDRFMEGIMQNYEWVKMGKLKYFETITEGFENLPRAFIDMMKGCNFGKAVVRA</sequence>
<evidence type="ECO:0000313" key="37">
    <source>
        <dbReference type="Proteomes" id="UP001378592"/>
    </source>
</evidence>
<evidence type="ECO:0000256" key="20">
    <source>
        <dbReference type="ARBA" id="ARBA00047461"/>
    </source>
</evidence>
<keyword evidence="11" id="KW-0521">NADP</keyword>
<evidence type="ECO:0000313" key="36">
    <source>
        <dbReference type="EMBL" id="KAK7862574.1"/>
    </source>
</evidence>
<dbReference type="EC" id="1.3.1.48" evidence="4"/>
<comment type="catalytic activity">
    <reaction evidence="34">
        <text>hexanal + NADP(+) = (E)-hex-2-enal + NADPH + H(+)</text>
        <dbReference type="Rhea" id="RHEA:50776"/>
        <dbReference type="ChEBI" id="CHEBI:15378"/>
        <dbReference type="ChEBI" id="CHEBI:28913"/>
        <dbReference type="ChEBI" id="CHEBI:57783"/>
        <dbReference type="ChEBI" id="CHEBI:58349"/>
        <dbReference type="ChEBI" id="CHEBI:88528"/>
    </reaction>
    <physiologicalReaction direction="right-to-left" evidence="34">
        <dbReference type="Rhea" id="RHEA:50778"/>
    </physiologicalReaction>
</comment>
<dbReference type="AlphaFoldDB" id="A0AAN9Z4D5"/>
<keyword evidence="15" id="KW-0379">Hydroxylation</keyword>
<comment type="catalytic activity">
    <reaction evidence="26">
        <text>nonan-2-one + NADP(+) = (3E)-nonen-2-one + NADPH + H(+)</text>
        <dbReference type="Rhea" id="RHEA:50616"/>
        <dbReference type="ChEBI" id="CHEBI:15378"/>
        <dbReference type="ChEBI" id="CHEBI:57783"/>
        <dbReference type="ChEBI" id="CHEBI:58349"/>
        <dbReference type="ChEBI" id="CHEBI:77927"/>
        <dbReference type="ChEBI" id="CHEBI:133457"/>
    </reaction>
    <physiologicalReaction direction="right-to-left" evidence="26">
        <dbReference type="Rhea" id="RHEA:50618"/>
    </physiologicalReaction>
</comment>
<comment type="caution">
    <text evidence="36">The sequence shown here is derived from an EMBL/GenBank/DDBJ whole genome shotgun (WGS) entry which is preliminary data.</text>
</comment>
<comment type="catalytic activity">
    <reaction evidence="31">
        <text>(5S,12S)-dihydroxy-(6E,10E,12E,14Z)-eicosatetraenoate + NADP(+) = 12-oxo-(5S)-hydroxy-(6E,8E,10E,14Z)-eicosatetraenoate + NADPH + H(+)</text>
        <dbReference type="Rhea" id="RHEA:51212"/>
        <dbReference type="ChEBI" id="CHEBI:15378"/>
        <dbReference type="ChEBI" id="CHEBI:57783"/>
        <dbReference type="ChEBI" id="CHEBI:58349"/>
        <dbReference type="ChEBI" id="CHEBI:133974"/>
        <dbReference type="ChEBI" id="CHEBI:133975"/>
    </reaction>
    <physiologicalReaction direction="left-to-right" evidence="31">
        <dbReference type="Rhea" id="RHEA:51213"/>
    </physiologicalReaction>
</comment>
<evidence type="ECO:0000256" key="12">
    <source>
        <dbReference type="ARBA" id="ARBA00022990"/>
    </source>
</evidence>
<comment type="catalytic activity">
    <reaction evidence="33">
        <text>an n-alkanal + NADP(+) = an alk-2-enal + NADPH + H(+)</text>
        <dbReference type="Rhea" id="RHEA:13737"/>
        <dbReference type="ChEBI" id="CHEBI:12834"/>
        <dbReference type="ChEBI" id="CHEBI:13757"/>
        <dbReference type="ChEBI" id="CHEBI:15378"/>
        <dbReference type="ChEBI" id="CHEBI:57783"/>
        <dbReference type="ChEBI" id="CHEBI:58349"/>
        <dbReference type="EC" id="1.3.1.74"/>
    </reaction>
    <physiologicalReaction direction="right-to-left" evidence="33">
        <dbReference type="Rhea" id="RHEA:13739"/>
    </physiologicalReaction>
</comment>
<reference evidence="36 37" key="1">
    <citation type="submission" date="2024-03" db="EMBL/GenBank/DDBJ databases">
        <title>The genome assembly and annotation of the cricket Gryllus longicercus Weissman &amp; Gray.</title>
        <authorList>
            <person name="Szrajer S."/>
            <person name="Gray D."/>
            <person name="Ylla G."/>
        </authorList>
    </citation>
    <scope>NUCLEOTIDE SEQUENCE [LARGE SCALE GENOMIC DNA]</scope>
    <source>
        <strain evidence="36">DAG 2021-001</strain>
        <tissue evidence="36">Whole body minus gut</tissue>
    </source>
</reference>
<evidence type="ECO:0000256" key="7">
    <source>
        <dbReference type="ARBA" id="ARBA00022490"/>
    </source>
</evidence>
<keyword evidence="13" id="KW-0560">Oxidoreductase</keyword>
<evidence type="ECO:0000256" key="17">
    <source>
        <dbReference type="ARBA" id="ARBA00032255"/>
    </source>
</evidence>
<evidence type="ECO:0000256" key="22">
    <source>
        <dbReference type="ARBA" id="ARBA00047742"/>
    </source>
</evidence>
<comment type="catalytic activity">
    <reaction evidence="30">
        <text>6-trans-leukotriene B4 + NADP(+) = 12-oxo-(5S)-hydroxy-(6E,8E,10E,14Z)-eicosatetraenoate + NADPH + H(+)</text>
        <dbReference type="Rhea" id="RHEA:51204"/>
        <dbReference type="ChEBI" id="CHEBI:15378"/>
        <dbReference type="ChEBI" id="CHEBI:57783"/>
        <dbReference type="ChEBI" id="CHEBI:58349"/>
        <dbReference type="ChEBI" id="CHEBI:90723"/>
        <dbReference type="ChEBI" id="CHEBI:133974"/>
    </reaction>
    <physiologicalReaction direction="left-to-right" evidence="30">
        <dbReference type="Rhea" id="RHEA:51205"/>
    </physiologicalReaction>
</comment>
<keyword evidence="9" id="KW-0597">Phosphoprotein</keyword>
<proteinExistence type="inferred from homology"/>
<dbReference type="PANTHER" id="PTHR43205:SF7">
    <property type="entry name" value="PROSTAGLANDIN REDUCTASE 1"/>
    <property type="match status" value="1"/>
</dbReference>
<dbReference type="Gene3D" id="3.90.180.10">
    <property type="entry name" value="Medium-chain alcohol dehydrogenases, catalytic domain"/>
    <property type="match status" value="1"/>
</dbReference>
<evidence type="ECO:0000256" key="11">
    <source>
        <dbReference type="ARBA" id="ARBA00022857"/>
    </source>
</evidence>
<protein>
    <recommendedName>
        <fullName evidence="6">Prostaglandin reductase 1</fullName>
        <ecNumber evidence="4">1.3.1.48</ecNumber>
        <ecNumber evidence="5">1.3.1.74</ecNumber>
    </recommendedName>
    <alternativeName>
        <fullName evidence="19">15-oxoprostaglandin 13-reductase</fullName>
    </alternativeName>
    <alternativeName>
        <fullName evidence="17">Dithiolethione-inducible gene 1 protein</fullName>
    </alternativeName>
    <alternativeName>
        <fullName evidence="16">Leukotriene B4 12-hydroxydehydrogenase</fullName>
    </alternativeName>
    <alternativeName>
        <fullName evidence="18">NAD(P)H-dependent alkenal/one oxidoreductase</fullName>
    </alternativeName>
</protein>
<dbReference type="Pfam" id="PF00107">
    <property type="entry name" value="ADH_zinc_N"/>
    <property type="match status" value="1"/>
</dbReference>
<dbReference type="InterPro" id="IPR011032">
    <property type="entry name" value="GroES-like_sf"/>
</dbReference>
<dbReference type="SUPFAM" id="SSF50129">
    <property type="entry name" value="GroES-like"/>
    <property type="match status" value="2"/>
</dbReference>
<evidence type="ECO:0000256" key="26">
    <source>
        <dbReference type="ARBA" id="ARBA00048066"/>
    </source>
</evidence>
<evidence type="ECO:0000256" key="14">
    <source>
        <dbReference type="ARBA" id="ARBA00023098"/>
    </source>
</evidence>
<dbReference type="FunFam" id="3.40.50.720:FF:000121">
    <property type="entry name" value="Prostaglandin reductase 2"/>
    <property type="match status" value="1"/>
</dbReference>
<dbReference type="GO" id="GO:0047522">
    <property type="term" value="F:15-oxoprostaglandin 13-reductase [NAD(P)+] activity"/>
    <property type="evidence" value="ECO:0007669"/>
    <property type="project" value="UniProtKB-EC"/>
</dbReference>
<dbReference type="InterPro" id="IPR036291">
    <property type="entry name" value="NAD(P)-bd_dom_sf"/>
</dbReference>
<keyword evidence="7" id="KW-0963">Cytoplasm</keyword>
<evidence type="ECO:0000256" key="2">
    <source>
        <dbReference type="ARBA" id="ARBA00010460"/>
    </source>
</evidence>
<evidence type="ECO:0000256" key="25">
    <source>
        <dbReference type="ARBA" id="ARBA00047903"/>
    </source>
</evidence>
<dbReference type="InterPro" id="IPR045010">
    <property type="entry name" value="MDR_fam"/>
</dbReference>
<evidence type="ECO:0000256" key="18">
    <source>
        <dbReference type="ARBA" id="ARBA00032297"/>
    </source>
</evidence>
<evidence type="ECO:0000256" key="10">
    <source>
        <dbReference type="ARBA" id="ARBA00022832"/>
    </source>
</evidence>
<evidence type="ECO:0000256" key="16">
    <source>
        <dbReference type="ARBA" id="ARBA00031851"/>
    </source>
</evidence>
<evidence type="ECO:0000256" key="31">
    <source>
        <dbReference type="ARBA" id="ARBA00049068"/>
    </source>
</evidence>
<dbReference type="InterPro" id="IPR014190">
    <property type="entry name" value="PTGR1"/>
</dbReference>
<comment type="subcellular location">
    <subcellularLocation>
        <location evidence="1">Cytoplasm</location>
    </subcellularLocation>
</comment>
<evidence type="ECO:0000256" key="32">
    <source>
        <dbReference type="ARBA" id="ARBA00049070"/>
    </source>
</evidence>
<comment type="catalytic activity">
    <reaction evidence="32">
        <text>13,14-dihydro-15-oxo-prostaglandin E1 + NADP(+) = 15-oxoprostaglandin E1 + NADPH + H(+)</text>
        <dbReference type="Rhea" id="RHEA:50584"/>
        <dbReference type="ChEBI" id="CHEBI:15378"/>
        <dbReference type="ChEBI" id="CHEBI:57401"/>
        <dbReference type="ChEBI" id="CHEBI:57783"/>
        <dbReference type="ChEBI" id="CHEBI:58349"/>
        <dbReference type="ChEBI" id="CHEBI:133408"/>
    </reaction>
    <physiologicalReaction direction="right-to-left" evidence="32">
        <dbReference type="Rhea" id="RHEA:50586"/>
    </physiologicalReaction>
</comment>
<feature type="domain" description="Enoyl reductase (ER)" evidence="35">
    <location>
        <begin position="15"/>
        <end position="333"/>
    </location>
</feature>
<comment type="catalytic activity">
    <reaction evidence="25">
        <text>dodecanal + NADP(+) = (2E)-dodecenal + NADPH + H(+)</text>
        <dbReference type="Rhea" id="RHEA:50784"/>
        <dbReference type="ChEBI" id="CHEBI:15378"/>
        <dbReference type="ChEBI" id="CHEBI:27836"/>
        <dbReference type="ChEBI" id="CHEBI:57783"/>
        <dbReference type="ChEBI" id="CHEBI:58349"/>
        <dbReference type="ChEBI" id="CHEBI:133741"/>
    </reaction>
    <physiologicalReaction direction="right-to-left" evidence="25">
        <dbReference type="Rhea" id="RHEA:50786"/>
    </physiologicalReaction>
</comment>
<evidence type="ECO:0000256" key="4">
    <source>
        <dbReference type="ARBA" id="ARBA00011981"/>
    </source>
</evidence>
<dbReference type="InterPro" id="IPR041694">
    <property type="entry name" value="ADH_N_2"/>
</dbReference>
<dbReference type="InterPro" id="IPR020843">
    <property type="entry name" value="ER"/>
</dbReference>
<keyword evidence="8" id="KW-0644">Prostaglandin metabolism</keyword>
<comment type="catalytic activity">
    <reaction evidence="22">
        <text>pentan-2-one + NADP(+) = (E)-pent-3-en-2-one + NADPH + H(+)</text>
        <dbReference type="Rhea" id="RHEA:50788"/>
        <dbReference type="ChEBI" id="CHEBI:15378"/>
        <dbReference type="ChEBI" id="CHEBI:16472"/>
        <dbReference type="ChEBI" id="CHEBI:57783"/>
        <dbReference type="ChEBI" id="CHEBI:58349"/>
        <dbReference type="ChEBI" id="CHEBI:145276"/>
    </reaction>
    <physiologicalReaction direction="right-to-left" evidence="22">
        <dbReference type="Rhea" id="RHEA:50790"/>
    </physiologicalReaction>
</comment>
<gene>
    <name evidence="36" type="ORF">R5R35_004189</name>
</gene>
<dbReference type="GO" id="GO:0032440">
    <property type="term" value="F:2-alkenal reductase [NAD(P)H] activity"/>
    <property type="evidence" value="ECO:0007669"/>
    <property type="project" value="UniProtKB-EC"/>
</dbReference>
<dbReference type="EC" id="1.3.1.74" evidence="5"/>
<keyword evidence="37" id="KW-1185">Reference proteome</keyword>
<evidence type="ECO:0000256" key="9">
    <source>
        <dbReference type="ARBA" id="ARBA00022553"/>
    </source>
</evidence>
<comment type="catalytic activity">
    <reaction evidence="20">
        <text>octanal + NADP(+) = (2E)-octenal + NADPH + H(+)</text>
        <dbReference type="Rhea" id="RHEA:50780"/>
        <dbReference type="ChEBI" id="CHEBI:15378"/>
        <dbReference type="ChEBI" id="CHEBI:17935"/>
        <dbReference type="ChEBI" id="CHEBI:57783"/>
        <dbReference type="ChEBI" id="CHEBI:58349"/>
        <dbReference type="ChEBI" id="CHEBI:61748"/>
    </reaction>
    <physiologicalReaction direction="right-to-left" evidence="20">
        <dbReference type="Rhea" id="RHEA:50782"/>
    </physiologicalReaction>
</comment>
<evidence type="ECO:0000256" key="3">
    <source>
        <dbReference type="ARBA" id="ARBA00011852"/>
    </source>
</evidence>
<dbReference type="InterPro" id="IPR013149">
    <property type="entry name" value="ADH-like_C"/>
</dbReference>
<evidence type="ECO:0000256" key="24">
    <source>
        <dbReference type="ARBA" id="ARBA00047878"/>
    </source>
</evidence>
<evidence type="ECO:0000256" key="13">
    <source>
        <dbReference type="ARBA" id="ARBA00023002"/>
    </source>
</evidence>
<evidence type="ECO:0000256" key="1">
    <source>
        <dbReference type="ARBA" id="ARBA00004496"/>
    </source>
</evidence>
<evidence type="ECO:0000259" key="35">
    <source>
        <dbReference type="SMART" id="SM00829"/>
    </source>
</evidence>
<evidence type="ECO:0000256" key="8">
    <source>
        <dbReference type="ARBA" id="ARBA00022501"/>
    </source>
</evidence>
<dbReference type="SUPFAM" id="SSF51735">
    <property type="entry name" value="NAD(P)-binding Rossmann-fold domains"/>
    <property type="match status" value="1"/>
</dbReference>
<comment type="catalytic activity">
    <reaction evidence="27">
        <text>13,14-dihydro-15-oxo-PGF2alpha + NADP(+) = 15-oxoprostaglandin F2alpha + NADPH + H(+)</text>
        <dbReference type="Rhea" id="RHEA:50588"/>
        <dbReference type="ChEBI" id="CHEBI:15378"/>
        <dbReference type="ChEBI" id="CHEBI:57783"/>
        <dbReference type="ChEBI" id="CHEBI:58349"/>
        <dbReference type="ChEBI" id="CHEBI:133374"/>
        <dbReference type="ChEBI" id="CHEBI:133409"/>
    </reaction>
    <physiologicalReaction direction="right-to-left" evidence="27">
        <dbReference type="Rhea" id="RHEA:50590"/>
    </physiologicalReaction>
</comment>
<evidence type="ECO:0000256" key="28">
    <source>
        <dbReference type="ARBA" id="ARBA00048387"/>
    </source>
</evidence>
<evidence type="ECO:0000256" key="34">
    <source>
        <dbReference type="ARBA" id="ARBA00049368"/>
    </source>
</evidence>
<evidence type="ECO:0000256" key="6">
    <source>
        <dbReference type="ARBA" id="ARBA00020651"/>
    </source>
</evidence>
<name>A0AAN9Z4D5_9ORTH</name>
<comment type="catalytic activity">
    <reaction evidence="28">
        <text>4-hydroxynonanal + NADP(+) = (E)-4-hydroxynon-2-enal + NADPH + H(+)</text>
        <dbReference type="Rhea" id="RHEA:64736"/>
        <dbReference type="ChEBI" id="CHEBI:15378"/>
        <dbReference type="ChEBI" id="CHEBI:57783"/>
        <dbReference type="ChEBI" id="CHEBI:58349"/>
        <dbReference type="ChEBI" id="CHEBI:58968"/>
        <dbReference type="ChEBI" id="CHEBI:156112"/>
    </reaction>
    <physiologicalReaction direction="right-to-left" evidence="28">
        <dbReference type="Rhea" id="RHEA:64738"/>
    </physiologicalReaction>
</comment>
<comment type="subunit">
    <text evidence="3">Monomer or homodimer.</text>
</comment>
<comment type="similarity">
    <text evidence="2">Belongs to the NADP-dependent oxidoreductase L4BD family.</text>
</comment>
<evidence type="ECO:0000256" key="19">
    <source>
        <dbReference type="ARBA" id="ARBA00033119"/>
    </source>
</evidence>
<dbReference type="Proteomes" id="UP001378592">
    <property type="component" value="Unassembled WGS sequence"/>
</dbReference>
<evidence type="ECO:0000256" key="15">
    <source>
        <dbReference type="ARBA" id="ARBA00023278"/>
    </source>
</evidence>
<dbReference type="Gene3D" id="3.40.50.720">
    <property type="entry name" value="NAD(P)-binding Rossmann-like Domain"/>
    <property type="match status" value="1"/>
</dbReference>
<evidence type="ECO:0000256" key="27">
    <source>
        <dbReference type="ARBA" id="ARBA00048290"/>
    </source>
</evidence>
<comment type="catalytic activity">
    <reaction evidence="24">
        <text>13,14-dihydro-15-oxo-prostaglandin F1alpha + NADP(+) = 15-oxoprostaglandin F1alpha + NADPH + H(+)</text>
        <dbReference type="Rhea" id="RHEA:50592"/>
        <dbReference type="ChEBI" id="CHEBI:15378"/>
        <dbReference type="ChEBI" id="CHEBI:57783"/>
        <dbReference type="ChEBI" id="CHEBI:58349"/>
        <dbReference type="ChEBI" id="CHEBI:79072"/>
        <dbReference type="ChEBI" id="CHEBI:133411"/>
    </reaction>
    <physiologicalReaction direction="right-to-left" evidence="24">
        <dbReference type="Rhea" id="RHEA:50594"/>
    </physiologicalReaction>
</comment>
<dbReference type="CDD" id="cd08294">
    <property type="entry name" value="leukotriene_B4_DH_like"/>
    <property type="match status" value="1"/>
</dbReference>
<evidence type="ECO:0000256" key="33">
    <source>
        <dbReference type="ARBA" id="ARBA00049179"/>
    </source>
</evidence>
<dbReference type="EMBL" id="JAZDUA010000269">
    <property type="protein sequence ID" value="KAK7862574.1"/>
    <property type="molecule type" value="Genomic_DNA"/>
</dbReference>
<accession>A0AAN9Z4D5</accession>
<organism evidence="36 37">
    <name type="scientific">Gryllus longicercus</name>
    <dbReference type="NCBI Taxonomy" id="2509291"/>
    <lineage>
        <taxon>Eukaryota</taxon>
        <taxon>Metazoa</taxon>
        <taxon>Ecdysozoa</taxon>
        <taxon>Arthropoda</taxon>
        <taxon>Hexapoda</taxon>
        <taxon>Insecta</taxon>
        <taxon>Pterygota</taxon>
        <taxon>Neoptera</taxon>
        <taxon>Polyneoptera</taxon>
        <taxon>Orthoptera</taxon>
        <taxon>Ensifera</taxon>
        <taxon>Gryllidea</taxon>
        <taxon>Grylloidea</taxon>
        <taxon>Gryllidae</taxon>
        <taxon>Gryllinae</taxon>
        <taxon>Gryllus</taxon>
    </lineage>
</organism>
<comment type="catalytic activity">
    <reaction evidence="21">
        <text>decanal + NADP(+) = (2E)-decenal + NADPH + H(+)</text>
        <dbReference type="Rhea" id="RHEA:50612"/>
        <dbReference type="ChEBI" id="CHEBI:15378"/>
        <dbReference type="ChEBI" id="CHEBI:31457"/>
        <dbReference type="ChEBI" id="CHEBI:57783"/>
        <dbReference type="ChEBI" id="CHEBI:58349"/>
        <dbReference type="ChEBI" id="CHEBI:133455"/>
    </reaction>
    <physiologicalReaction direction="right-to-left" evidence="21">
        <dbReference type="Rhea" id="RHEA:50614"/>
    </physiologicalReaction>
</comment>
<keyword evidence="14" id="KW-0443">Lipid metabolism</keyword>
<comment type="catalytic activity">
    <reaction evidence="23">
        <text>leukotriene B4 + NADP(+) = 12-oxo-leukotriene B4 + NADPH + H(+)</text>
        <dbReference type="Rhea" id="RHEA:50608"/>
        <dbReference type="ChEBI" id="CHEBI:15378"/>
        <dbReference type="ChEBI" id="CHEBI:57461"/>
        <dbReference type="ChEBI" id="CHEBI:57783"/>
        <dbReference type="ChEBI" id="CHEBI:58349"/>
        <dbReference type="ChEBI" id="CHEBI:133309"/>
    </reaction>
    <physiologicalReaction direction="left-to-right" evidence="23">
        <dbReference type="Rhea" id="RHEA:50609"/>
    </physiologicalReaction>
</comment>
<dbReference type="SMART" id="SM00829">
    <property type="entry name" value="PKS_ER"/>
    <property type="match status" value="1"/>
</dbReference>
<dbReference type="Pfam" id="PF16884">
    <property type="entry name" value="ADH_N_2"/>
    <property type="match status" value="1"/>
</dbReference>
<evidence type="ECO:0000256" key="5">
    <source>
        <dbReference type="ARBA" id="ARBA00012410"/>
    </source>
</evidence>
<evidence type="ECO:0000256" key="23">
    <source>
        <dbReference type="ARBA" id="ARBA00047871"/>
    </source>
</evidence>
<evidence type="ECO:0000256" key="30">
    <source>
        <dbReference type="ARBA" id="ARBA00048953"/>
    </source>
</evidence>
<evidence type="ECO:0000256" key="21">
    <source>
        <dbReference type="ARBA" id="ARBA00047617"/>
    </source>
</evidence>
<keyword evidence="12" id="KW-0007">Acetylation</keyword>
<dbReference type="GO" id="GO:0005737">
    <property type="term" value="C:cytoplasm"/>
    <property type="evidence" value="ECO:0007669"/>
    <property type="project" value="UniProtKB-SubCell"/>
</dbReference>